<name>A0A6I8UAH7_DROPS</name>
<proteinExistence type="predicted"/>
<dbReference type="Proteomes" id="UP000001819">
    <property type="component" value="Chromosome X"/>
</dbReference>
<dbReference type="InterPro" id="IPR036846">
    <property type="entry name" value="GM2-AP_sf"/>
</dbReference>
<dbReference type="Pfam" id="PF06477">
    <property type="entry name" value="DUF1091"/>
    <property type="match status" value="1"/>
</dbReference>
<gene>
    <name evidence="3" type="primary">LOC4811933</name>
</gene>
<dbReference type="KEGG" id="dpo:4811933"/>
<dbReference type="PANTHER" id="PTHR20898:SF1">
    <property type="entry name" value="MD-2-RELATED LIPID-RECOGNITION DOMAIN-CONTAINING PROTEIN"/>
    <property type="match status" value="1"/>
</dbReference>
<evidence type="ECO:0000313" key="2">
    <source>
        <dbReference type="Proteomes" id="UP000001819"/>
    </source>
</evidence>
<organism evidence="2 3">
    <name type="scientific">Drosophila pseudoobscura pseudoobscura</name>
    <name type="common">Fruit fly</name>
    <dbReference type="NCBI Taxonomy" id="46245"/>
    <lineage>
        <taxon>Eukaryota</taxon>
        <taxon>Metazoa</taxon>
        <taxon>Ecdysozoa</taxon>
        <taxon>Arthropoda</taxon>
        <taxon>Hexapoda</taxon>
        <taxon>Insecta</taxon>
        <taxon>Pterygota</taxon>
        <taxon>Neoptera</taxon>
        <taxon>Endopterygota</taxon>
        <taxon>Diptera</taxon>
        <taxon>Brachycera</taxon>
        <taxon>Muscomorpha</taxon>
        <taxon>Ephydroidea</taxon>
        <taxon>Drosophilidae</taxon>
        <taxon>Drosophila</taxon>
        <taxon>Sophophora</taxon>
    </lineage>
</organism>
<keyword evidence="1" id="KW-0732">Signal</keyword>
<dbReference type="SMART" id="SM00697">
    <property type="entry name" value="DM8"/>
    <property type="match status" value="1"/>
</dbReference>
<dbReference type="InParanoid" id="A0A6I8UAH7"/>
<evidence type="ECO:0000313" key="3">
    <source>
        <dbReference type="RefSeq" id="XP_001352393.2"/>
    </source>
</evidence>
<keyword evidence="2" id="KW-1185">Reference proteome</keyword>
<dbReference type="Gene3D" id="2.70.220.10">
    <property type="entry name" value="Ganglioside GM2 activator"/>
    <property type="match status" value="1"/>
</dbReference>
<evidence type="ECO:0000256" key="1">
    <source>
        <dbReference type="ARBA" id="ARBA00022729"/>
    </source>
</evidence>
<sequence length="204" mass="22981">MRVVPTLNRSSSSSSSWCWYSPVLLLLVLGPMTGAWRSFKVILTGVECEANGKVVDLNVQLHNDSGDSRISVDVTTHADLPDVQLQINVALETDTGNYSTLINRTVNFCKMMKQRSSDPLVRLLYDDLLKHGSFFKECPVRSGTYSLRGYRVDEETLPSFLPEANFKLVVLILRPKNEMLSRTTIYGRIDKSKGFDNLKRFSLG</sequence>
<dbReference type="RefSeq" id="XP_001352393.2">
    <property type="nucleotide sequence ID" value="XM_001352357.2"/>
</dbReference>
<dbReference type="SUPFAM" id="SSF63707">
    <property type="entry name" value="Ganglioside M2 (gm2) activator"/>
    <property type="match status" value="1"/>
</dbReference>
<dbReference type="AlphaFoldDB" id="A0A6I8UAH7"/>
<protein>
    <submittedName>
        <fullName evidence="3">Uncharacterized protein</fullName>
    </submittedName>
</protein>
<reference evidence="3" key="1">
    <citation type="submission" date="2025-08" db="UniProtKB">
        <authorList>
            <consortium name="RefSeq"/>
        </authorList>
    </citation>
    <scope>IDENTIFICATION</scope>
    <source>
        <strain evidence="3">MV-25-SWS-2005</strain>
        <tissue evidence="3">Whole body</tissue>
    </source>
</reference>
<dbReference type="PANTHER" id="PTHR20898">
    <property type="entry name" value="DAEDALUS ON 3-RELATED-RELATED"/>
    <property type="match status" value="1"/>
</dbReference>
<dbReference type="InterPro" id="IPR010512">
    <property type="entry name" value="DUF1091"/>
</dbReference>
<accession>A0A6I8UAH7</accession>